<dbReference type="Pfam" id="PF00250">
    <property type="entry name" value="Forkhead"/>
    <property type="match status" value="1"/>
</dbReference>
<evidence type="ECO:0000259" key="4">
    <source>
        <dbReference type="PROSITE" id="PS50039"/>
    </source>
</evidence>
<evidence type="ECO:0000256" key="2">
    <source>
        <dbReference type="PROSITE-ProRule" id="PRU00089"/>
    </source>
</evidence>
<feature type="DNA-binding region" description="Fork-head" evidence="2">
    <location>
        <begin position="11"/>
        <end position="108"/>
    </location>
</feature>
<dbReference type="SMART" id="SM00339">
    <property type="entry name" value="FH"/>
    <property type="match status" value="1"/>
</dbReference>
<keyword evidence="2" id="KW-0539">Nucleus</keyword>
<dbReference type="SUPFAM" id="SSF46785">
    <property type="entry name" value="Winged helix' DNA-binding domain"/>
    <property type="match status" value="1"/>
</dbReference>
<dbReference type="PROSITE" id="PS50039">
    <property type="entry name" value="FORK_HEAD_3"/>
    <property type="match status" value="1"/>
</dbReference>
<protein>
    <submittedName>
        <fullName evidence="5">Fork head transcription factor</fullName>
    </submittedName>
</protein>
<evidence type="ECO:0000313" key="5">
    <source>
        <dbReference type="EMBL" id="KKO75732.1"/>
    </source>
</evidence>
<dbReference type="AlphaFoldDB" id="A0A0F9YT41"/>
<dbReference type="GeneID" id="36318838"/>
<dbReference type="EMBL" id="JPQZ01000013">
    <property type="protein sequence ID" value="KKO75732.1"/>
    <property type="molecule type" value="Genomic_DNA"/>
</dbReference>
<sequence>MTKKIRVCKNFTYYSIIKEAILAQKGQKATSTQIFNYITNKHPHLFKQSNSMTWKGNIRQLLSKNPEFVKLQKDEISKLHYWRFVPIEEIIENEKEMSYEHNFMQFRNDHANYFNYYQSSHRCPMQNSVYNYYPEYPSYTSQFQEQFFGYKHHSSGFTNHMANRNNTDFYSMGKNCYVDNLFNNNTQFNDPYLVYNYNTFMPSNRKDYECNKEDIKSKIMAANVLNELRDYQEDFHKNSRKTYRDFNEKPFNCSEAFADIQNNEFLSENKIFKNCEPDNNDPVKNKATVNGNIKNEYQDKSITTHSDQVYESFDKKCTLNNNNDENLQKYKIANLESYENFYNTNKSFKNKMSTEKTLNSNIEYHNKKNVIYDNFLQEKNNCEKDKIDVFIDLRNNTTSGKFKNNNTASLSLSDIVDNLDFANKESLSVIELPDVKVCSEKICSKSEDQAQILIRRRKCTSKPINSKQSTLDKNLSLSREESKSVALETKTQQNSSKHKTKGSEKVCKKFKK</sequence>
<dbReference type="GO" id="GO:0003700">
    <property type="term" value="F:DNA-binding transcription factor activity"/>
    <property type="evidence" value="ECO:0007669"/>
    <property type="project" value="InterPro"/>
</dbReference>
<dbReference type="VEuPathDB" id="MicrosporidiaDB:AAJ76_1300020448"/>
<dbReference type="InterPro" id="IPR001766">
    <property type="entry name" value="Fork_head_dom"/>
</dbReference>
<keyword evidence="6" id="KW-1185">Reference proteome</keyword>
<dbReference type="InterPro" id="IPR036390">
    <property type="entry name" value="WH_DNA-bd_sf"/>
</dbReference>
<feature type="domain" description="Fork-head" evidence="4">
    <location>
        <begin position="11"/>
        <end position="108"/>
    </location>
</feature>
<dbReference type="RefSeq" id="XP_024331474.1">
    <property type="nucleotide sequence ID" value="XM_024473937.1"/>
</dbReference>
<dbReference type="GO" id="GO:0005634">
    <property type="term" value="C:nucleus"/>
    <property type="evidence" value="ECO:0007669"/>
    <property type="project" value="UniProtKB-SubCell"/>
</dbReference>
<accession>A0A0F9YT41</accession>
<dbReference type="Proteomes" id="UP000034350">
    <property type="component" value="Unassembled WGS sequence"/>
</dbReference>
<comment type="caution">
    <text evidence="5">The sequence shown here is derived from an EMBL/GenBank/DDBJ whole genome shotgun (WGS) entry which is preliminary data.</text>
</comment>
<proteinExistence type="predicted"/>
<dbReference type="VEuPathDB" id="MicrosporidiaDB:G9O61_00g000170"/>
<gene>
    <name evidence="5" type="ORF">AAJ76_1300020448</name>
</gene>
<feature type="region of interest" description="Disordered" evidence="3">
    <location>
        <begin position="482"/>
        <end position="512"/>
    </location>
</feature>
<keyword evidence="1 2" id="KW-0238">DNA-binding</keyword>
<name>A0A0F9YT41_9MICR</name>
<dbReference type="GO" id="GO:0043565">
    <property type="term" value="F:sequence-specific DNA binding"/>
    <property type="evidence" value="ECO:0007669"/>
    <property type="project" value="InterPro"/>
</dbReference>
<dbReference type="InterPro" id="IPR036388">
    <property type="entry name" value="WH-like_DNA-bd_sf"/>
</dbReference>
<organism evidence="5 6">
    <name type="scientific">Vairimorpha ceranae</name>
    <dbReference type="NCBI Taxonomy" id="40302"/>
    <lineage>
        <taxon>Eukaryota</taxon>
        <taxon>Fungi</taxon>
        <taxon>Fungi incertae sedis</taxon>
        <taxon>Microsporidia</taxon>
        <taxon>Nosematidae</taxon>
        <taxon>Vairimorpha</taxon>
    </lineage>
</organism>
<dbReference type="VEuPathDB" id="MicrosporidiaDB:NCER_100253"/>
<dbReference type="Gene3D" id="1.10.10.10">
    <property type="entry name" value="Winged helix-like DNA-binding domain superfamily/Winged helix DNA-binding domain"/>
    <property type="match status" value="1"/>
</dbReference>
<evidence type="ECO:0000313" key="6">
    <source>
        <dbReference type="Proteomes" id="UP000034350"/>
    </source>
</evidence>
<comment type="subcellular location">
    <subcellularLocation>
        <location evidence="2">Nucleus</location>
    </subcellularLocation>
</comment>
<evidence type="ECO:0000256" key="3">
    <source>
        <dbReference type="SAM" id="MobiDB-lite"/>
    </source>
</evidence>
<feature type="compositionally biased region" description="Basic and acidic residues" evidence="3">
    <location>
        <begin position="501"/>
        <end position="512"/>
    </location>
</feature>
<reference evidence="5 6" key="1">
    <citation type="journal article" date="2015" name="Environ. Microbiol.">
        <title>Genome analyses suggest the presence of polyploidy and recent human-driven expansions in eight global populations of the honeybee pathogen Nosema ceranae.</title>
        <authorList>
            <person name="Pelin A."/>
            <person name="Selman M."/>
            <person name="Aris-Brosou S."/>
            <person name="Farinelli L."/>
            <person name="Corradi N."/>
        </authorList>
    </citation>
    <scope>NUCLEOTIDE SEQUENCE [LARGE SCALE GENOMIC DNA]</scope>
    <source>
        <strain evidence="5 6">PA08 1199</strain>
    </source>
</reference>
<dbReference type="OrthoDB" id="5954824at2759"/>
<evidence type="ECO:0000256" key="1">
    <source>
        <dbReference type="ARBA" id="ARBA00023125"/>
    </source>
</evidence>